<dbReference type="Pfam" id="PF00005">
    <property type="entry name" value="ABC_tran"/>
    <property type="match status" value="1"/>
</dbReference>
<dbReference type="InterPro" id="IPR017871">
    <property type="entry name" value="ABC_transporter-like_CS"/>
</dbReference>
<dbReference type="AlphaFoldDB" id="A0A8J4PJ64"/>
<evidence type="ECO:0000259" key="3">
    <source>
        <dbReference type="PROSITE" id="PS50893"/>
    </source>
</evidence>
<keyword evidence="2" id="KW-1133">Transmembrane helix</keyword>
<feature type="transmembrane region" description="Helical" evidence="2">
    <location>
        <begin position="233"/>
        <end position="251"/>
    </location>
</feature>
<dbReference type="GO" id="GO:0005319">
    <property type="term" value="F:lipid transporter activity"/>
    <property type="evidence" value="ECO:0007669"/>
    <property type="project" value="TreeGrafter"/>
</dbReference>
<dbReference type="PANTHER" id="PTHR19229">
    <property type="entry name" value="ATP-BINDING CASSETTE TRANSPORTER SUBFAMILY A ABCA"/>
    <property type="match status" value="1"/>
</dbReference>
<dbReference type="SUPFAM" id="SSF52540">
    <property type="entry name" value="P-loop containing nucleoside triphosphate hydrolases"/>
    <property type="match status" value="1"/>
</dbReference>
<dbReference type="PROSITE" id="PS50893">
    <property type="entry name" value="ABC_TRANSPORTER_2"/>
    <property type="match status" value="1"/>
</dbReference>
<name>A0A8J4PJ64_9MYCE</name>
<dbReference type="InterPro" id="IPR026082">
    <property type="entry name" value="ABCA"/>
</dbReference>
<dbReference type="PANTHER" id="PTHR19229:SF205">
    <property type="entry name" value="ABC TRANSPORTER A FAMILY MEMBER 1-RELATED"/>
    <property type="match status" value="1"/>
</dbReference>
<dbReference type="OrthoDB" id="538632at2759"/>
<dbReference type="GO" id="GO:0016020">
    <property type="term" value="C:membrane"/>
    <property type="evidence" value="ECO:0007669"/>
    <property type="project" value="InterPro"/>
</dbReference>
<keyword evidence="2" id="KW-0812">Transmembrane</keyword>
<evidence type="ECO:0000256" key="1">
    <source>
        <dbReference type="ARBA" id="ARBA00008869"/>
    </source>
</evidence>
<feature type="domain" description="ABC transporter" evidence="3">
    <location>
        <begin position="55"/>
        <end position="249"/>
    </location>
</feature>
<dbReference type="PROSITE" id="PS00211">
    <property type="entry name" value="ABC_TRANSPORTER_1"/>
    <property type="match status" value="1"/>
</dbReference>
<comment type="caution">
    <text evidence="4">The sequence shown here is derived from an EMBL/GenBank/DDBJ whole genome shotgun (WGS) entry which is preliminary data.</text>
</comment>
<evidence type="ECO:0000313" key="4">
    <source>
        <dbReference type="EMBL" id="KAF2068232.1"/>
    </source>
</evidence>
<keyword evidence="2" id="KW-0472">Membrane</keyword>
<dbReference type="EMBL" id="AJWJ01001116">
    <property type="protein sequence ID" value="KAF2068232.1"/>
    <property type="molecule type" value="Genomic_DNA"/>
</dbReference>
<organism evidence="4 5">
    <name type="scientific">Polysphondylium violaceum</name>
    <dbReference type="NCBI Taxonomy" id="133409"/>
    <lineage>
        <taxon>Eukaryota</taxon>
        <taxon>Amoebozoa</taxon>
        <taxon>Evosea</taxon>
        <taxon>Eumycetozoa</taxon>
        <taxon>Dictyostelia</taxon>
        <taxon>Dictyosteliales</taxon>
        <taxon>Dictyosteliaceae</taxon>
        <taxon>Polysphondylium</taxon>
    </lineage>
</organism>
<reference evidence="4" key="1">
    <citation type="submission" date="2020-01" db="EMBL/GenBank/DDBJ databases">
        <title>Development of genomics and gene disruption for Polysphondylium violaceum indicates a role for the polyketide synthase stlB in stalk morphogenesis.</title>
        <authorList>
            <person name="Narita B."/>
            <person name="Kawabe Y."/>
            <person name="Kin K."/>
            <person name="Saito T."/>
            <person name="Gibbs R."/>
            <person name="Kuspa A."/>
            <person name="Muzny D."/>
            <person name="Queller D."/>
            <person name="Richards S."/>
            <person name="Strassman J."/>
            <person name="Sucgang R."/>
            <person name="Worley K."/>
            <person name="Schaap P."/>
        </authorList>
    </citation>
    <scope>NUCLEOTIDE SEQUENCE</scope>
    <source>
        <strain evidence="4">QSvi11</strain>
    </source>
</reference>
<dbReference type="GO" id="GO:0005524">
    <property type="term" value="F:ATP binding"/>
    <property type="evidence" value="ECO:0007669"/>
    <property type="project" value="InterPro"/>
</dbReference>
<dbReference type="GO" id="GO:0140359">
    <property type="term" value="F:ABC-type transporter activity"/>
    <property type="evidence" value="ECO:0007669"/>
    <property type="project" value="InterPro"/>
</dbReference>
<protein>
    <recommendedName>
        <fullName evidence="3">ABC transporter domain-containing protein</fullName>
    </recommendedName>
</protein>
<proteinExistence type="inferred from homology"/>
<dbReference type="Proteomes" id="UP000695562">
    <property type="component" value="Unassembled WGS sequence"/>
</dbReference>
<feature type="transmembrane region" description="Helical" evidence="2">
    <location>
        <begin position="31"/>
        <end position="51"/>
    </location>
</feature>
<evidence type="ECO:0000313" key="5">
    <source>
        <dbReference type="Proteomes" id="UP000695562"/>
    </source>
</evidence>
<dbReference type="GO" id="GO:0016887">
    <property type="term" value="F:ATP hydrolysis activity"/>
    <property type="evidence" value="ECO:0007669"/>
    <property type="project" value="InterPro"/>
</dbReference>
<sequence>MGGDGHSVLWQSEGRNYYWSNFLQDSPSMPMFSAFKTLNILFFSGFIYLFLARNLHFSYSNFTIKGFKKSKILQGLNLSLEKENILCLQGPNCTGKSTTIKCITGDINSDKGNILLNGFNVEKQIHTIRTQLGYLPQSDVLWENLTAKEHLNIYCWLRYNSFDTEKEIECILDQVRLSNVSNNRVLTFSGGMKRRLSIGLTLIGAPKIMVLDEPTSGIDISNKLMIYKLIKDLFLIYINPKTFSVFLFLFSF</sequence>
<keyword evidence="5" id="KW-1185">Reference proteome</keyword>
<gene>
    <name evidence="4" type="ORF">CYY_010443</name>
</gene>
<dbReference type="Gene3D" id="3.40.50.300">
    <property type="entry name" value="P-loop containing nucleotide triphosphate hydrolases"/>
    <property type="match status" value="1"/>
</dbReference>
<evidence type="ECO:0000256" key="2">
    <source>
        <dbReference type="SAM" id="Phobius"/>
    </source>
</evidence>
<dbReference type="InterPro" id="IPR027417">
    <property type="entry name" value="P-loop_NTPase"/>
</dbReference>
<dbReference type="InterPro" id="IPR003439">
    <property type="entry name" value="ABC_transporter-like_ATP-bd"/>
</dbReference>
<comment type="similarity">
    <text evidence="1">Belongs to the ABC transporter superfamily. ABCA family.</text>
</comment>
<accession>A0A8J4PJ64</accession>